<evidence type="ECO:0000313" key="1">
    <source>
        <dbReference type="EMBL" id="KAI5654799.1"/>
    </source>
</evidence>
<proteinExistence type="predicted"/>
<gene>
    <name evidence="1" type="ORF">M9H77_31986</name>
</gene>
<dbReference type="Proteomes" id="UP001060085">
    <property type="component" value="Linkage Group LG07"/>
</dbReference>
<comment type="caution">
    <text evidence="1">The sequence shown here is derived from an EMBL/GenBank/DDBJ whole genome shotgun (WGS) entry which is preliminary data.</text>
</comment>
<reference evidence="2" key="1">
    <citation type="journal article" date="2023" name="Nat. Plants">
        <title>Single-cell RNA sequencing provides a high-resolution roadmap for understanding the multicellular compartmentation of specialized metabolism.</title>
        <authorList>
            <person name="Sun S."/>
            <person name="Shen X."/>
            <person name="Li Y."/>
            <person name="Li Y."/>
            <person name="Wang S."/>
            <person name="Li R."/>
            <person name="Zhang H."/>
            <person name="Shen G."/>
            <person name="Guo B."/>
            <person name="Wei J."/>
            <person name="Xu J."/>
            <person name="St-Pierre B."/>
            <person name="Chen S."/>
            <person name="Sun C."/>
        </authorList>
    </citation>
    <scope>NUCLEOTIDE SEQUENCE [LARGE SCALE GENOMIC DNA]</scope>
</reference>
<dbReference type="EMBL" id="CM044707">
    <property type="protein sequence ID" value="KAI5654799.1"/>
    <property type="molecule type" value="Genomic_DNA"/>
</dbReference>
<organism evidence="1 2">
    <name type="scientific">Catharanthus roseus</name>
    <name type="common">Madagascar periwinkle</name>
    <name type="synonym">Vinca rosea</name>
    <dbReference type="NCBI Taxonomy" id="4058"/>
    <lineage>
        <taxon>Eukaryota</taxon>
        <taxon>Viridiplantae</taxon>
        <taxon>Streptophyta</taxon>
        <taxon>Embryophyta</taxon>
        <taxon>Tracheophyta</taxon>
        <taxon>Spermatophyta</taxon>
        <taxon>Magnoliopsida</taxon>
        <taxon>eudicotyledons</taxon>
        <taxon>Gunneridae</taxon>
        <taxon>Pentapetalae</taxon>
        <taxon>asterids</taxon>
        <taxon>lamiids</taxon>
        <taxon>Gentianales</taxon>
        <taxon>Apocynaceae</taxon>
        <taxon>Rauvolfioideae</taxon>
        <taxon>Vinceae</taxon>
        <taxon>Catharanthinae</taxon>
        <taxon>Catharanthus</taxon>
    </lineage>
</organism>
<name>A0ACC0A2I7_CATRO</name>
<evidence type="ECO:0000313" key="2">
    <source>
        <dbReference type="Proteomes" id="UP001060085"/>
    </source>
</evidence>
<protein>
    <submittedName>
        <fullName evidence="1">Uncharacterized protein</fullName>
    </submittedName>
</protein>
<accession>A0ACC0A2I7</accession>
<sequence length="223" mass="26372">MEARSLQQGQREWQPQFLVFSKRPKHLQIGVEEDVRTVQPHFCSDWRNNTEGDVDPNVFEEFLEPEEYVDRGHLLITDRIFNSKVELVNWAKETAMKANTYLNITRYLKSRTSDCRPFLTLACERGVEDEEEEVLIKRWGPYGTNICGCLFKLKGEQMVTCENWILFVHDGKHNHKIVVYNHGHAQAARLMEEQLKQTEEYRKSHVPLRNIYDFSENKMLVVR</sequence>
<keyword evidence="2" id="KW-1185">Reference proteome</keyword>